<sequence length="443" mass="47553">MALSLAGSSAQHIQSHTTSVHKRDTPQLLATAGDVGAARAPAPSPTGGSGSGGRRSGSGTAAAPAGGSTPRPYPPPREAFEDTEKLIRQWDATPELLVFKGPEEDVAGYLDAVDVAVDPLLSGVGATTEAEAAGVVVQLAMASMEEELRHLMQILPLKYEGSTVLPKNRKGNTIVFKEWLLNRLPGSAGSYEFSTKLEEVAAGGGGSGDGEPLETEKTTGWGHLVATTLWRKRAGRWGGKGRRLAGEDLAGAVGVFRLAGEAGRPCGGAVVAQEHKLRPRALGVVIFVRDGEYKVCRKAPCRWVNYTSIPNAKKNSKINKRGNPHLHIIYKNNSQIYASIDDENDESMASYRMEILGANPNGASYIWRSKQASMPTVNTSTATKRSVIGDEEGYRSRGWVTGEKTWSGQHHLPRVRLKGKPHTQRNFVMPLAQSAKGEPKGYW</sequence>
<organism evidence="2">
    <name type="scientific">Oryza sativa subsp. japonica</name>
    <name type="common">Rice</name>
    <dbReference type="NCBI Taxonomy" id="39947"/>
    <lineage>
        <taxon>Eukaryota</taxon>
        <taxon>Viridiplantae</taxon>
        <taxon>Streptophyta</taxon>
        <taxon>Embryophyta</taxon>
        <taxon>Tracheophyta</taxon>
        <taxon>Spermatophyta</taxon>
        <taxon>Magnoliopsida</taxon>
        <taxon>Liliopsida</taxon>
        <taxon>Poales</taxon>
        <taxon>Poaceae</taxon>
        <taxon>BOP clade</taxon>
        <taxon>Oryzoideae</taxon>
        <taxon>Oryzeae</taxon>
        <taxon>Oryzinae</taxon>
        <taxon>Oryza</taxon>
        <taxon>Oryza sativa</taxon>
    </lineage>
</organism>
<proteinExistence type="predicted"/>
<dbReference type="AlphaFoldDB" id="Q10L52"/>
<gene>
    <name evidence="2" type="ordered locus">LOC_Os03g24420</name>
</gene>
<dbReference type="Pfam" id="PF20669">
    <property type="entry name" value="Exo70_N"/>
    <property type="match status" value="1"/>
</dbReference>
<dbReference type="EMBL" id="DP000009">
    <property type="protein sequence ID" value="ABF96058.1"/>
    <property type="molecule type" value="Genomic_DNA"/>
</dbReference>
<feature type="compositionally biased region" description="Gly residues" evidence="1">
    <location>
        <begin position="47"/>
        <end position="56"/>
    </location>
</feature>
<evidence type="ECO:0000256" key="1">
    <source>
        <dbReference type="SAM" id="MobiDB-lite"/>
    </source>
</evidence>
<reference evidence="2" key="1">
    <citation type="journal article" date="2005" name="Genome Res.">
        <title>Sequence, annotation, and analysis of synteny between rice chromosome 3 and diverged grass species.</title>
        <authorList>
            <consortium name="Rice Chromosome 3 Sequencing Consortium"/>
            <person name="Buell C.R."/>
            <person name="Yuan Q."/>
            <person name="Ouyang S."/>
            <person name="Liu J."/>
            <person name="Zhu W."/>
            <person name="Wang A."/>
            <person name="Maiti R."/>
            <person name="Haas B."/>
            <person name="Wortman J."/>
            <person name="Pertea M."/>
            <person name="Jones K.M."/>
            <person name="Kim M."/>
            <person name="Overton L."/>
            <person name="Tsitrin T."/>
            <person name="Fadrosh D."/>
            <person name="Bera J."/>
            <person name="Weaver B."/>
            <person name="Jin S."/>
            <person name="Johri S."/>
            <person name="Reardon M."/>
            <person name="Webb K."/>
            <person name="Hill J."/>
            <person name="Moffat K."/>
            <person name="Tallon L."/>
            <person name="Van Aken S."/>
            <person name="Lewis M."/>
            <person name="Utterback T."/>
            <person name="Feldblyum T."/>
            <person name="Zismann V."/>
            <person name="Iobst S."/>
            <person name="Hsiao J."/>
            <person name="de Vazeille A.R."/>
            <person name="Salzberg S.L."/>
            <person name="White O."/>
            <person name="Fraser C."/>
            <person name="Yu Y."/>
            <person name="Kim H."/>
            <person name="Rambo T."/>
            <person name="Currie J."/>
            <person name="Collura K."/>
            <person name="Kernodle-Thompson S."/>
            <person name="Wei F."/>
            <person name="Kudrna K."/>
            <person name="Ammiraju J.S."/>
            <person name="Luo M."/>
            <person name="Goicoechea J.L."/>
            <person name="Wing R.A."/>
            <person name="Henry D."/>
            <person name="Oates R."/>
            <person name="Palmer M."/>
            <person name="Pries G."/>
            <person name="Saski C."/>
            <person name="Simmons J."/>
            <person name="Soderlund C."/>
            <person name="Nelson W."/>
            <person name="de la Bastide M."/>
            <person name="Spiegel L."/>
            <person name="Nascimento L."/>
            <person name="Huang E."/>
            <person name="Preston R."/>
            <person name="Zutavern T."/>
            <person name="Palmer L."/>
            <person name="O'Shaughnessy A."/>
            <person name="Dike S."/>
            <person name="McCombie W.R."/>
            <person name="Minx P."/>
            <person name="Cordum H."/>
            <person name="Wilson R."/>
            <person name="Jin W."/>
            <person name="Lee H.R."/>
            <person name="Jiang J."/>
            <person name="Jackson S."/>
        </authorList>
    </citation>
    <scope>NUCLEOTIDE SEQUENCE [LARGE SCALE GENOMIC DNA]</scope>
</reference>
<feature type="region of interest" description="Disordered" evidence="1">
    <location>
        <begin position="1"/>
        <end position="78"/>
    </location>
</feature>
<reference evidence="2" key="2">
    <citation type="submission" date="2006-06" db="EMBL/GenBank/DDBJ databases">
        <authorList>
            <person name="Buell R."/>
            <person name="Wing R.A."/>
            <person name="McCombie W.A."/>
            <person name="Ouyang S."/>
        </authorList>
    </citation>
    <scope>NUCLEOTIDE SEQUENCE</scope>
</reference>
<evidence type="ECO:0000313" key="2">
    <source>
        <dbReference type="EMBL" id="ABF96058.1"/>
    </source>
</evidence>
<accession>Q10L52</accession>
<protein>
    <submittedName>
        <fullName evidence="2">Uncharacterized protein</fullName>
    </submittedName>
</protein>
<name>Q10L52_ORYSJ</name>
<feature type="compositionally biased region" description="Polar residues" evidence="1">
    <location>
        <begin position="1"/>
        <end position="18"/>
    </location>
</feature>
<feature type="compositionally biased region" description="Low complexity" evidence="1">
    <location>
        <begin position="57"/>
        <end position="70"/>
    </location>
</feature>